<name>A0A8H7Z003_AJECA</name>
<evidence type="ECO:0000256" key="1">
    <source>
        <dbReference type="SAM" id="Phobius"/>
    </source>
</evidence>
<reference evidence="2 3" key="1">
    <citation type="submission" date="2021-01" db="EMBL/GenBank/DDBJ databases">
        <title>Chromosome-level genome assembly of a human fungal pathogen reveals clustering of transcriptionally co-regulated genes.</title>
        <authorList>
            <person name="Voorhies M."/>
            <person name="Cohen S."/>
            <person name="Shea T.P."/>
            <person name="Petrus S."/>
            <person name="Munoz J.F."/>
            <person name="Poplawski S."/>
            <person name="Goldman W.E."/>
            <person name="Michael T."/>
            <person name="Cuomo C.A."/>
            <person name="Sil A."/>
            <person name="Beyhan S."/>
        </authorList>
    </citation>
    <scope>NUCLEOTIDE SEQUENCE [LARGE SCALE GENOMIC DNA]</scope>
    <source>
        <strain evidence="2 3">G184AR</strain>
    </source>
</reference>
<comment type="caution">
    <text evidence="2">The sequence shown here is derived from an EMBL/GenBank/DDBJ whole genome shotgun (WGS) entry which is preliminary data.</text>
</comment>
<keyword evidence="1" id="KW-0812">Transmembrane</keyword>
<organism evidence="2 3">
    <name type="scientific">Ajellomyces capsulatus</name>
    <name type="common">Darling's disease fungus</name>
    <name type="synonym">Histoplasma capsulatum</name>
    <dbReference type="NCBI Taxonomy" id="5037"/>
    <lineage>
        <taxon>Eukaryota</taxon>
        <taxon>Fungi</taxon>
        <taxon>Dikarya</taxon>
        <taxon>Ascomycota</taxon>
        <taxon>Pezizomycotina</taxon>
        <taxon>Eurotiomycetes</taxon>
        <taxon>Eurotiomycetidae</taxon>
        <taxon>Onygenales</taxon>
        <taxon>Ajellomycetaceae</taxon>
        <taxon>Histoplasma</taxon>
    </lineage>
</organism>
<dbReference type="Proteomes" id="UP000670092">
    <property type="component" value="Unassembled WGS sequence"/>
</dbReference>
<keyword evidence="1" id="KW-1133">Transmembrane helix</keyword>
<keyword evidence="1" id="KW-0472">Membrane</keyword>
<dbReference type="VEuPathDB" id="FungiDB:I7I52_08737"/>
<evidence type="ECO:0000313" key="2">
    <source>
        <dbReference type="EMBL" id="KAG5298693.1"/>
    </source>
</evidence>
<proteinExistence type="predicted"/>
<feature type="transmembrane region" description="Helical" evidence="1">
    <location>
        <begin position="39"/>
        <end position="56"/>
    </location>
</feature>
<dbReference type="EMBL" id="JAEVHI010000002">
    <property type="protein sequence ID" value="KAG5298693.1"/>
    <property type="molecule type" value="Genomic_DNA"/>
</dbReference>
<protein>
    <submittedName>
        <fullName evidence="2">Uncharacterized protein</fullName>
    </submittedName>
</protein>
<gene>
    <name evidence="2" type="ORF">I7I52_08737</name>
</gene>
<sequence>MGATHLTKLFSRSICSIQACLTFKGCSGWSLDCLSPRPLAFFYFYFCSYYCFLVYFERQFPRIDIALVPASLQWLATDLAPC</sequence>
<dbReference type="AlphaFoldDB" id="A0A8H7Z003"/>
<accession>A0A8H7Z003</accession>
<evidence type="ECO:0000313" key="3">
    <source>
        <dbReference type="Proteomes" id="UP000670092"/>
    </source>
</evidence>